<dbReference type="PANTHER" id="PTHR38226:SF3">
    <property type="entry name" value="(WILD MALAYSIAN BANANA) HYPOTHETICAL PROTEIN"/>
    <property type="match status" value="1"/>
</dbReference>
<proteinExistence type="predicted"/>
<dbReference type="Pfam" id="PF24118">
    <property type="entry name" value="DUF7392"/>
    <property type="match status" value="1"/>
</dbReference>
<accession>W9QKW8</accession>
<sequence length="245" mass="27109">MACFIPFNNRNLDISFFAFRPTVVLVGDLIDALKHFSLCTETLGCVQSSLIQSIHGNMILWYGAWLKKSCENKDALTVTLLSMLANISSMAILVEHTFFGSYAGDSRDGGLAAKFCAGDTVSIRIASLTVGNDMNDLSYACLALFKSSFLKVDGVTSGVCLKCQSKPTVACFLVWKSLQSCYSWVLGSNQRSSILPYLERFPLDLKYDIFRVVYVSGDNALNIRFFSPRQMFEQGGESKEQGQVM</sequence>
<dbReference type="Proteomes" id="UP000030645">
    <property type="component" value="Unassembled WGS sequence"/>
</dbReference>
<evidence type="ECO:0000313" key="3">
    <source>
        <dbReference type="Proteomes" id="UP000030645"/>
    </source>
</evidence>
<reference evidence="3" key="1">
    <citation type="submission" date="2013-01" db="EMBL/GenBank/DDBJ databases">
        <title>Draft Genome Sequence of a Mulberry Tree, Morus notabilis C.K. Schneid.</title>
        <authorList>
            <person name="He N."/>
            <person name="Zhao S."/>
        </authorList>
    </citation>
    <scope>NUCLEOTIDE SEQUENCE</scope>
</reference>
<dbReference type="eggNOG" id="ENOG502QTC2">
    <property type="taxonomic scope" value="Eukaryota"/>
</dbReference>
<dbReference type="PANTHER" id="PTHR38226">
    <property type="entry name" value="(WILD MALAYSIAN BANANA) HYPOTHETICAL PROTEIN"/>
    <property type="match status" value="1"/>
</dbReference>
<evidence type="ECO:0000259" key="1">
    <source>
        <dbReference type="Pfam" id="PF24118"/>
    </source>
</evidence>
<dbReference type="InterPro" id="IPR055816">
    <property type="entry name" value="DUF7392"/>
</dbReference>
<feature type="domain" description="DUF7392" evidence="1">
    <location>
        <begin position="98"/>
        <end position="210"/>
    </location>
</feature>
<dbReference type="KEGG" id="mnt:21394684"/>
<dbReference type="OrthoDB" id="1848500at2759"/>
<dbReference type="EMBL" id="KE343725">
    <property type="protein sequence ID" value="EXB39508.1"/>
    <property type="molecule type" value="Genomic_DNA"/>
</dbReference>
<evidence type="ECO:0000313" key="2">
    <source>
        <dbReference type="EMBL" id="EXB39508.1"/>
    </source>
</evidence>
<dbReference type="AlphaFoldDB" id="W9QKW8"/>
<organism evidence="2 3">
    <name type="scientific">Morus notabilis</name>
    <dbReference type="NCBI Taxonomy" id="981085"/>
    <lineage>
        <taxon>Eukaryota</taxon>
        <taxon>Viridiplantae</taxon>
        <taxon>Streptophyta</taxon>
        <taxon>Embryophyta</taxon>
        <taxon>Tracheophyta</taxon>
        <taxon>Spermatophyta</taxon>
        <taxon>Magnoliopsida</taxon>
        <taxon>eudicotyledons</taxon>
        <taxon>Gunneridae</taxon>
        <taxon>Pentapetalae</taxon>
        <taxon>rosids</taxon>
        <taxon>fabids</taxon>
        <taxon>Rosales</taxon>
        <taxon>Moraceae</taxon>
        <taxon>Moreae</taxon>
        <taxon>Morus</taxon>
    </lineage>
</organism>
<name>W9QKW8_9ROSA</name>
<keyword evidence="3" id="KW-1185">Reference proteome</keyword>
<protein>
    <recommendedName>
        <fullName evidence="1">DUF7392 domain-containing protein</fullName>
    </recommendedName>
</protein>
<gene>
    <name evidence="2" type="ORF">L484_011425</name>
</gene>